<feature type="signal peptide" evidence="2">
    <location>
        <begin position="1"/>
        <end position="28"/>
    </location>
</feature>
<evidence type="ECO:0000313" key="4">
    <source>
        <dbReference type="EMBL" id="MEW2365161.1"/>
    </source>
</evidence>
<feature type="compositionally biased region" description="Basic and acidic residues" evidence="1">
    <location>
        <begin position="32"/>
        <end position="41"/>
    </location>
</feature>
<dbReference type="Proteomes" id="UP001553843">
    <property type="component" value="Unassembled WGS sequence"/>
</dbReference>
<proteinExistence type="predicted"/>
<evidence type="ECO:0000256" key="1">
    <source>
        <dbReference type="SAM" id="MobiDB-lite"/>
    </source>
</evidence>
<evidence type="ECO:0000259" key="3">
    <source>
        <dbReference type="Pfam" id="PF14016"/>
    </source>
</evidence>
<feature type="region of interest" description="Disordered" evidence="1">
    <location>
        <begin position="32"/>
        <end position="83"/>
    </location>
</feature>
<feature type="region of interest" description="Disordered" evidence="1">
    <location>
        <begin position="188"/>
        <end position="240"/>
    </location>
</feature>
<keyword evidence="2" id="KW-0732">Signal</keyword>
<evidence type="ECO:0000256" key="2">
    <source>
        <dbReference type="SAM" id="SignalP"/>
    </source>
</evidence>
<accession>A0ABV3M0C4</accession>
<dbReference type="EMBL" id="JBEYRS010000011">
    <property type="protein sequence ID" value="MEW2365161.1"/>
    <property type="molecule type" value="Genomic_DNA"/>
</dbReference>
<dbReference type="RefSeq" id="WP_359772836.1">
    <property type="nucleotide sequence ID" value="NZ_JBEYRR010000001.1"/>
</dbReference>
<sequence length="240" mass="24513">MTVIPRQPLRYAVALAATALLVSGCGLGAELDREVNPDREPTSGAARPEPSGTGGPSDLSLGPTGGPSTPTEPPCPKSGVSMAPGMVSATMGLRAMSVRAINCGKDVLELNGYPDIRVRGLDRQLFDVTVLKGTEPITAMDDPGPSRIRLKPGQSAYTSLVWRYSAVDASTLRGSGVYVEIGPAKGAPRETIEPDGGLDIGETGMLGTTAWQRSPEDDGGETGADGGRPTAGPSSATPAG</sequence>
<feature type="chain" id="PRO_5046514843" evidence="2">
    <location>
        <begin position="29"/>
        <end position="240"/>
    </location>
</feature>
<reference evidence="4 5" key="1">
    <citation type="submission" date="2024-06" db="EMBL/GenBank/DDBJ databases">
        <title>The Natural Products Discovery Center: Release of the First 8490 Sequenced Strains for Exploring Actinobacteria Biosynthetic Diversity.</title>
        <authorList>
            <person name="Kalkreuter E."/>
            <person name="Kautsar S.A."/>
            <person name="Yang D."/>
            <person name="Bader C.D."/>
            <person name="Teijaro C.N."/>
            <person name="Fluegel L."/>
            <person name="Davis C.M."/>
            <person name="Simpson J.R."/>
            <person name="Lauterbach L."/>
            <person name="Steele A.D."/>
            <person name="Gui C."/>
            <person name="Meng S."/>
            <person name="Li G."/>
            <person name="Viehrig K."/>
            <person name="Ye F."/>
            <person name="Su P."/>
            <person name="Kiefer A.F."/>
            <person name="Nichols A."/>
            <person name="Cepeda A.J."/>
            <person name="Yan W."/>
            <person name="Fan B."/>
            <person name="Jiang Y."/>
            <person name="Adhikari A."/>
            <person name="Zheng C.-J."/>
            <person name="Schuster L."/>
            <person name="Cowan T.M."/>
            <person name="Smanski M.J."/>
            <person name="Chevrette M.G."/>
            <person name="De Carvalho L.P.S."/>
            <person name="Shen B."/>
        </authorList>
    </citation>
    <scope>NUCLEOTIDE SEQUENCE [LARGE SCALE GENOMIC DNA]</scope>
    <source>
        <strain evidence="4 5">NPDC047833</strain>
    </source>
</reference>
<gene>
    <name evidence="4" type="ORF">AB0887_24835</name>
</gene>
<organism evidence="4 5">
    <name type="scientific">Streptomyces huasconensis</name>
    <dbReference type="NCBI Taxonomy" id="1854574"/>
    <lineage>
        <taxon>Bacteria</taxon>
        <taxon>Bacillati</taxon>
        <taxon>Actinomycetota</taxon>
        <taxon>Actinomycetes</taxon>
        <taxon>Kitasatosporales</taxon>
        <taxon>Streptomycetaceae</taxon>
        <taxon>Streptomyces</taxon>
    </lineage>
</organism>
<keyword evidence="5" id="KW-1185">Reference proteome</keyword>
<protein>
    <submittedName>
        <fullName evidence="4">DUF4232 domain-containing protein</fullName>
    </submittedName>
</protein>
<comment type="caution">
    <text evidence="4">The sequence shown here is derived from an EMBL/GenBank/DDBJ whole genome shotgun (WGS) entry which is preliminary data.</text>
</comment>
<feature type="domain" description="DUF4232" evidence="3">
    <location>
        <begin position="75"/>
        <end position="212"/>
    </location>
</feature>
<dbReference type="Pfam" id="PF14016">
    <property type="entry name" value="DUF4232"/>
    <property type="match status" value="1"/>
</dbReference>
<name>A0ABV3M0C4_9ACTN</name>
<evidence type="ECO:0000313" key="5">
    <source>
        <dbReference type="Proteomes" id="UP001553843"/>
    </source>
</evidence>
<dbReference type="PROSITE" id="PS51257">
    <property type="entry name" value="PROKAR_LIPOPROTEIN"/>
    <property type="match status" value="1"/>
</dbReference>
<dbReference type="InterPro" id="IPR025326">
    <property type="entry name" value="DUF4232"/>
</dbReference>